<protein>
    <submittedName>
        <fullName evidence="3">SEFIR domain-containing protein</fullName>
    </submittedName>
</protein>
<organism evidence="2 3">
    <name type="scientific">Steinernema glaseri</name>
    <dbReference type="NCBI Taxonomy" id="37863"/>
    <lineage>
        <taxon>Eukaryota</taxon>
        <taxon>Metazoa</taxon>
        <taxon>Ecdysozoa</taxon>
        <taxon>Nematoda</taxon>
        <taxon>Chromadorea</taxon>
        <taxon>Rhabditida</taxon>
        <taxon>Tylenchina</taxon>
        <taxon>Panagrolaimomorpha</taxon>
        <taxon>Strongyloidoidea</taxon>
        <taxon>Steinernematidae</taxon>
        <taxon>Steinernema</taxon>
    </lineage>
</organism>
<dbReference type="AlphaFoldDB" id="A0A1I7XXY7"/>
<name>A0A1I7XXY7_9BILA</name>
<evidence type="ECO:0000313" key="3">
    <source>
        <dbReference type="WBParaSite" id="L893_g10729.t1"/>
    </source>
</evidence>
<feature type="region of interest" description="Disordered" evidence="1">
    <location>
        <begin position="16"/>
        <end position="38"/>
    </location>
</feature>
<dbReference type="Proteomes" id="UP000095287">
    <property type="component" value="Unplaced"/>
</dbReference>
<dbReference type="Gene3D" id="1.10.533.10">
    <property type="entry name" value="Death Domain, Fas"/>
    <property type="match status" value="1"/>
</dbReference>
<evidence type="ECO:0000313" key="2">
    <source>
        <dbReference type="Proteomes" id="UP000095287"/>
    </source>
</evidence>
<dbReference type="InterPro" id="IPR011029">
    <property type="entry name" value="DEATH-like_dom_sf"/>
</dbReference>
<accession>A0A1I7XXY7</accession>
<reference evidence="3" key="1">
    <citation type="submission" date="2016-11" db="UniProtKB">
        <authorList>
            <consortium name="WormBaseParasite"/>
        </authorList>
    </citation>
    <scope>IDENTIFICATION</scope>
</reference>
<sequence length="344" mass="38874">MEEDLASLTVAIELDNDVELDDDDDTDDFSGPSTSGLKGLVEISTPPSAASLVPPLPQNVKVKHLRSDARQLLQLRLDPHPLGSMRNWEFVANQLGLDNDRIINLQRRESPTEQLLSLFAEYPLAHLLSGIADSNRIDLLISLQPYIRGIQPHQERVPHQDAFALLDSGLLHSHSVSGFIADGLPEEPFVVVTHCSPRRTTERKSYKWFLENLKNAAVDSGVSIVDIDDFLKHDKELSDLELLFRKARHIIVVCSALYKQLMEGGEQAAADRLDRLKIYFHKKLLDAEYMELGRNERFRPVTIQGASHNVLLNGWQKNTIVHEFPTQFNELSARVFGPRRVPKE</sequence>
<proteinExistence type="predicted"/>
<feature type="compositionally biased region" description="Acidic residues" evidence="1">
    <location>
        <begin position="16"/>
        <end position="28"/>
    </location>
</feature>
<dbReference type="WBParaSite" id="L893_g10729.t1">
    <property type="protein sequence ID" value="L893_g10729.t1"/>
    <property type="gene ID" value="L893_g10729"/>
</dbReference>
<evidence type="ECO:0000256" key="1">
    <source>
        <dbReference type="SAM" id="MobiDB-lite"/>
    </source>
</evidence>
<dbReference type="SUPFAM" id="SSF47986">
    <property type="entry name" value="DEATH domain"/>
    <property type="match status" value="1"/>
</dbReference>
<keyword evidence="2" id="KW-1185">Reference proteome</keyword>